<protein>
    <submittedName>
        <fullName evidence="2">Uncharacterized protein</fullName>
    </submittedName>
</protein>
<name>A0A3Q9FV76_9BACT</name>
<dbReference type="EMBL" id="CP034563">
    <property type="protein sequence ID" value="AZQ65177.1"/>
    <property type="molecule type" value="Genomic_DNA"/>
</dbReference>
<organism evidence="2 3">
    <name type="scientific">Flammeovirga pectinis</name>
    <dbReference type="NCBI Taxonomy" id="2494373"/>
    <lineage>
        <taxon>Bacteria</taxon>
        <taxon>Pseudomonadati</taxon>
        <taxon>Bacteroidota</taxon>
        <taxon>Cytophagia</taxon>
        <taxon>Cytophagales</taxon>
        <taxon>Flammeovirgaceae</taxon>
        <taxon>Flammeovirga</taxon>
    </lineage>
</organism>
<feature type="region of interest" description="Disordered" evidence="1">
    <location>
        <begin position="1"/>
        <end position="20"/>
    </location>
</feature>
<feature type="compositionally biased region" description="Polar residues" evidence="1">
    <location>
        <begin position="1"/>
        <end position="13"/>
    </location>
</feature>
<dbReference type="Proteomes" id="UP000267268">
    <property type="component" value="Chromosome 2"/>
</dbReference>
<evidence type="ECO:0000313" key="3">
    <source>
        <dbReference type="Proteomes" id="UP000267268"/>
    </source>
</evidence>
<evidence type="ECO:0000313" key="2">
    <source>
        <dbReference type="EMBL" id="AZQ65177.1"/>
    </source>
</evidence>
<dbReference type="KEGG" id="fll:EI427_23475"/>
<proteinExistence type="predicted"/>
<sequence length="66" mass="7706">MSIINNMSKNDNAGQEEKDLAEDLKEAYERHKIDYLLIKQEFNTTTGQLKPTKIRKFVLNFDLSTD</sequence>
<keyword evidence="3" id="KW-1185">Reference proteome</keyword>
<reference evidence="2 3" key="1">
    <citation type="submission" date="2018-12" db="EMBL/GenBank/DDBJ databases">
        <title>Flammeovirga pectinis sp. nov., isolated from the gut of the Korean scallop, Patinopecten yessoensis.</title>
        <authorList>
            <person name="Bae J.-W."/>
            <person name="Jeong Y.-S."/>
            <person name="Kang W."/>
        </authorList>
    </citation>
    <scope>NUCLEOTIDE SEQUENCE [LARGE SCALE GENOMIC DNA]</scope>
    <source>
        <strain evidence="2 3">L12M1</strain>
    </source>
</reference>
<dbReference type="RefSeq" id="WP_126619638.1">
    <property type="nucleotide sequence ID" value="NZ_CP034563.1"/>
</dbReference>
<evidence type="ECO:0000256" key="1">
    <source>
        <dbReference type="SAM" id="MobiDB-lite"/>
    </source>
</evidence>
<gene>
    <name evidence="2" type="ORF">EI427_23475</name>
</gene>
<accession>A0A3Q9FV76</accession>
<dbReference type="AlphaFoldDB" id="A0A3Q9FV76"/>